<dbReference type="Proteomes" id="UP000002287">
    <property type="component" value="Plasmid pBVIE03"/>
</dbReference>
<name>A4JVB7_BURVG</name>
<geneLocation type="plasmid" evidence="1 2">
    <name>pBVIE03</name>
</geneLocation>
<organism evidence="1 2">
    <name type="scientific">Burkholderia vietnamiensis (strain G4 / LMG 22486)</name>
    <name type="common">Burkholderia cepacia (strain R1808)</name>
    <dbReference type="NCBI Taxonomy" id="269482"/>
    <lineage>
        <taxon>Bacteria</taxon>
        <taxon>Pseudomonadati</taxon>
        <taxon>Pseudomonadota</taxon>
        <taxon>Betaproteobacteria</taxon>
        <taxon>Burkholderiales</taxon>
        <taxon>Burkholderiaceae</taxon>
        <taxon>Burkholderia</taxon>
        <taxon>Burkholderia cepacia complex</taxon>
    </lineage>
</organism>
<accession>A4JVB7</accession>
<dbReference type="KEGG" id="bvi:Bcep1808_7343"/>
<keyword evidence="1" id="KW-0614">Plasmid</keyword>
<protein>
    <submittedName>
        <fullName evidence="1">Uncharacterized protein</fullName>
    </submittedName>
</protein>
<reference evidence="1 2" key="1">
    <citation type="submission" date="2007-03" db="EMBL/GenBank/DDBJ databases">
        <title>Complete sequence of plasmid pBVIE03 of Burkholderia vietnamiensis G4.</title>
        <authorList>
            <consortium name="US DOE Joint Genome Institute"/>
            <person name="Copeland A."/>
            <person name="Lucas S."/>
            <person name="Lapidus A."/>
            <person name="Barry K."/>
            <person name="Detter J.C."/>
            <person name="Glavina del Rio T."/>
            <person name="Hammon N."/>
            <person name="Israni S."/>
            <person name="Dalin E."/>
            <person name="Tice H."/>
            <person name="Pitluck S."/>
            <person name="Chain P."/>
            <person name="Malfatti S."/>
            <person name="Shin M."/>
            <person name="Vergez L."/>
            <person name="Schmutz J."/>
            <person name="Larimer F."/>
            <person name="Land M."/>
            <person name="Hauser L."/>
            <person name="Kyrpides N."/>
            <person name="Tiedje J."/>
            <person name="Richardson P."/>
        </authorList>
    </citation>
    <scope>NUCLEOTIDE SEQUENCE [LARGE SCALE GENOMIC DNA]</scope>
    <source>
        <strain evidence="2">G4 / LMG 22486</strain>
        <plasmid evidence="1 2">pBVIE03</plasmid>
    </source>
</reference>
<evidence type="ECO:0000313" key="2">
    <source>
        <dbReference type="Proteomes" id="UP000002287"/>
    </source>
</evidence>
<proteinExistence type="predicted"/>
<dbReference type="HOGENOM" id="CLU_1021879_0_0_4"/>
<gene>
    <name evidence="1" type="ordered locus">Bcep1808_7343</name>
</gene>
<dbReference type="AlphaFoldDB" id="A4JVB7"/>
<dbReference type="EMBL" id="CP000619">
    <property type="protein sequence ID" value="ABO60220.1"/>
    <property type="molecule type" value="Genomic_DNA"/>
</dbReference>
<sequence>MSNPNKLYISDEIIAGALTELGEDVSVDRVRQVQSKLEDMGRLDGADVDSLRAAVDVARNARDVYPIQDRQRHDDAILEKYIKMSAESVASLRKDDVFRVLDGIAKENVDGVTRAELASFIANARPDLESEVREVMTEEFPADNWSATSAMLAPHARRAHALAASAQLANSGAMSKEAVLARLPGVWDDVGGGFYVKRYQNTDDFLEANVLSDGVLRLQAKAVGGVGDVMNAVQCVLERRVDPRDAMAIPSVVEELEGAFPWQRDESPSPEM</sequence>
<evidence type="ECO:0000313" key="1">
    <source>
        <dbReference type="EMBL" id="ABO60220.1"/>
    </source>
</evidence>